<proteinExistence type="predicted"/>
<protein>
    <submittedName>
        <fullName evidence="2">Uncharacterized protein</fullName>
    </submittedName>
</protein>
<feature type="compositionally biased region" description="Basic and acidic residues" evidence="1">
    <location>
        <begin position="37"/>
        <end position="66"/>
    </location>
</feature>
<feature type="compositionally biased region" description="Basic and acidic residues" evidence="1">
    <location>
        <begin position="77"/>
        <end position="91"/>
    </location>
</feature>
<feature type="compositionally biased region" description="Basic and acidic residues" evidence="1">
    <location>
        <begin position="1"/>
        <end position="31"/>
    </location>
</feature>
<dbReference type="EMBL" id="CADCVS010000542">
    <property type="protein sequence ID" value="CAA9535188.1"/>
    <property type="molecule type" value="Genomic_DNA"/>
</dbReference>
<dbReference type="AlphaFoldDB" id="A0A6J4U0P8"/>
<reference evidence="2" key="1">
    <citation type="submission" date="2020-02" db="EMBL/GenBank/DDBJ databases">
        <authorList>
            <person name="Meier V. D."/>
        </authorList>
    </citation>
    <scope>NUCLEOTIDE SEQUENCE</scope>
    <source>
        <strain evidence="2">AVDCRST_MAG30</strain>
    </source>
</reference>
<feature type="region of interest" description="Disordered" evidence="1">
    <location>
        <begin position="1"/>
        <end position="123"/>
    </location>
</feature>
<evidence type="ECO:0000256" key="1">
    <source>
        <dbReference type="SAM" id="MobiDB-lite"/>
    </source>
</evidence>
<name>A0A6J4U0P8_9ACTN</name>
<evidence type="ECO:0000313" key="2">
    <source>
        <dbReference type="EMBL" id="CAA9535188.1"/>
    </source>
</evidence>
<sequence>MRRPGDEPAEREGGEGGERREGEGAADEAHHRLAAPEPREDREGVPDHRGGDRRERDPVAADREPDQPGGQRLGGVPEERGRRAARPEVLERVPSARVAVADGAQVDPVAPRDEQGDRDRAEQVAGEGCYCVLAEDARRLLSPDALPARHRA</sequence>
<accession>A0A6J4U0P8</accession>
<organism evidence="2">
    <name type="scientific">uncultured Solirubrobacteraceae bacterium</name>
    <dbReference type="NCBI Taxonomy" id="1162706"/>
    <lineage>
        <taxon>Bacteria</taxon>
        <taxon>Bacillati</taxon>
        <taxon>Actinomycetota</taxon>
        <taxon>Thermoleophilia</taxon>
        <taxon>Solirubrobacterales</taxon>
        <taxon>Solirubrobacteraceae</taxon>
        <taxon>environmental samples</taxon>
    </lineage>
</organism>
<gene>
    <name evidence="2" type="ORF">AVDCRST_MAG30-4159</name>
</gene>
<feature type="compositionally biased region" description="Basic and acidic residues" evidence="1">
    <location>
        <begin position="110"/>
        <end position="122"/>
    </location>
</feature>